<evidence type="ECO:0000256" key="8">
    <source>
        <dbReference type="ARBA" id="ARBA00023180"/>
    </source>
</evidence>
<dbReference type="EMBL" id="EQ973772">
    <property type="protein sequence ID" value="EEF52383.1"/>
    <property type="molecule type" value="Genomic_DNA"/>
</dbReference>
<feature type="active site" description="Charge relay system" evidence="9 10">
    <location>
        <position position="549"/>
    </location>
</feature>
<keyword evidence="4 10" id="KW-0645">Protease</keyword>
<evidence type="ECO:0000259" key="11">
    <source>
        <dbReference type="Pfam" id="PF00082"/>
    </source>
</evidence>
<feature type="active site" description="Charge relay system" evidence="9 10">
    <location>
        <position position="227"/>
    </location>
</feature>
<dbReference type="InterPro" id="IPR036852">
    <property type="entry name" value="Peptidase_S8/S53_dom_sf"/>
</dbReference>
<evidence type="ECO:0000259" key="13">
    <source>
        <dbReference type="Pfam" id="PF17766"/>
    </source>
</evidence>
<evidence type="ECO:0000313" key="15">
    <source>
        <dbReference type="Proteomes" id="UP000008311"/>
    </source>
</evidence>
<dbReference type="KEGG" id="rcu:8278849"/>
<dbReference type="FunCoup" id="B9R7A3">
    <property type="interactions" value="3"/>
</dbReference>
<dbReference type="InterPro" id="IPR041469">
    <property type="entry name" value="Subtilisin-like_FN3"/>
</dbReference>
<dbReference type="Pfam" id="PF00082">
    <property type="entry name" value="Peptidase_S8"/>
    <property type="match status" value="1"/>
</dbReference>
<dbReference type="InParanoid" id="B9R7A3"/>
<evidence type="ECO:0000256" key="4">
    <source>
        <dbReference type="ARBA" id="ARBA00022670"/>
    </source>
</evidence>
<organism evidence="14 15">
    <name type="scientific">Ricinus communis</name>
    <name type="common">Castor bean</name>
    <dbReference type="NCBI Taxonomy" id="3988"/>
    <lineage>
        <taxon>Eukaryota</taxon>
        <taxon>Viridiplantae</taxon>
        <taxon>Streptophyta</taxon>
        <taxon>Embryophyta</taxon>
        <taxon>Tracheophyta</taxon>
        <taxon>Spermatophyta</taxon>
        <taxon>Magnoliopsida</taxon>
        <taxon>eudicotyledons</taxon>
        <taxon>Gunneridae</taxon>
        <taxon>Pentapetalae</taxon>
        <taxon>rosids</taxon>
        <taxon>fabids</taxon>
        <taxon>Malpighiales</taxon>
        <taxon>Euphorbiaceae</taxon>
        <taxon>Acalyphoideae</taxon>
        <taxon>Acalypheae</taxon>
        <taxon>Ricinus</taxon>
    </lineage>
</organism>
<comment type="subcellular location">
    <subcellularLocation>
        <location evidence="1">Secreted</location>
    </subcellularLocation>
</comment>
<dbReference type="Pfam" id="PF05922">
    <property type="entry name" value="Inhibitor_I9"/>
    <property type="match status" value="1"/>
</dbReference>
<dbReference type="Gene3D" id="3.40.50.200">
    <property type="entry name" value="Peptidase S8/S53 domain"/>
    <property type="match status" value="1"/>
</dbReference>
<comment type="similarity">
    <text evidence="2 10">Belongs to the peptidase S8 family.</text>
</comment>
<dbReference type="InterPro" id="IPR010259">
    <property type="entry name" value="S8pro/Inhibitor_I9"/>
</dbReference>
<dbReference type="Gene3D" id="3.30.70.80">
    <property type="entry name" value="Peptidase S8 propeptide/proteinase inhibitor I9"/>
    <property type="match status" value="1"/>
</dbReference>
<dbReference type="PRINTS" id="PR00723">
    <property type="entry name" value="SUBTILISIN"/>
</dbReference>
<keyword evidence="7 10" id="KW-0720">Serine protease</keyword>
<dbReference type="InterPro" id="IPR045051">
    <property type="entry name" value="SBT"/>
</dbReference>
<keyword evidence="5" id="KW-0732">Signal</keyword>
<evidence type="ECO:0000256" key="2">
    <source>
        <dbReference type="ARBA" id="ARBA00011073"/>
    </source>
</evidence>
<keyword evidence="6 10" id="KW-0378">Hydrolase</keyword>
<feature type="domain" description="Subtilisin-like protease fibronectin type-III" evidence="13">
    <location>
        <begin position="662"/>
        <end position="767"/>
    </location>
</feature>
<dbReference type="EC" id="3.4.21.25" evidence="14"/>
<evidence type="ECO:0000256" key="9">
    <source>
        <dbReference type="PIRSR" id="PIRSR615500-1"/>
    </source>
</evidence>
<protein>
    <submittedName>
        <fullName evidence="14">Cucumisin, putative</fullName>
        <ecNumber evidence="14">3.4.21.25</ecNumber>
    </submittedName>
</protein>
<dbReference type="CDD" id="cd02120">
    <property type="entry name" value="PA_subtilisin_like"/>
    <property type="match status" value="1"/>
</dbReference>
<dbReference type="InterPro" id="IPR037045">
    <property type="entry name" value="S8pro/Inhibitor_I9_sf"/>
</dbReference>
<dbReference type="GO" id="GO:0009609">
    <property type="term" value="P:response to symbiotic bacterium"/>
    <property type="evidence" value="ECO:0007669"/>
    <property type="project" value="UniProtKB-ARBA"/>
</dbReference>
<dbReference type="OMA" id="VKIHTTH"/>
<name>B9R7A3_RICCO</name>
<accession>B9R7A3</accession>
<feature type="domain" description="Peptidase S8/S53" evidence="11">
    <location>
        <begin position="148"/>
        <end position="586"/>
    </location>
</feature>
<feature type="domain" description="Inhibitor I9" evidence="12">
    <location>
        <begin position="33"/>
        <end position="123"/>
    </location>
</feature>
<evidence type="ECO:0000256" key="3">
    <source>
        <dbReference type="ARBA" id="ARBA00022525"/>
    </source>
</evidence>
<dbReference type="FunFam" id="3.40.50.200:FF:000006">
    <property type="entry name" value="Subtilisin-like protease SBT1.5"/>
    <property type="match status" value="1"/>
</dbReference>
<dbReference type="Pfam" id="PF17766">
    <property type="entry name" value="fn3_6"/>
    <property type="match status" value="1"/>
</dbReference>
<dbReference type="Gene3D" id="3.50.30.30">
    <property type="match status" value="1"/>
</dbReference>
<evidence type="ECO:0000256" key="10">
    <source>
        <dbReference type="PROSITE-ProRule" id="PRU01240"/>
    </source>
</evidence>
<reference evidence="15" key="1">
    <citation type="journal article" date="2010" name="Nat. Biotechnol.">
        <title>Draft genome sequence of the oilseed species Ricinus communis.</title>
        <authorList>
            <person name="Chan A.P."/>
            <person name="Crabtree J."/>
            <person name="Zhao Q."/>
            <person name="Lorenzi H."/>
            <person name="Orvis J."/>
            <person name="Puiu D."/>
            <person name="Melake-Berhan A."/>
            <person name="Jones K.M."/>
            <person name="Redman J."/>
            <person name="Chen G."/>
            <person name="Cahoon E.B."/>
            <person name="Gedil M."/>
            <person name="Stanke M."/>
            <person name="Haas B.J."/>
            <person name="Wortman J.R."/>
            <person name="Fraser-Liggett C.M."/>
            <person name="Ravel J."/>
            <person name="Rabinowicz P.D."/>
        </authorList>
    </citation>
    <scope>NUCLEOTIDE SEQUENCE [LARGE SCALE GENOMIC DNA]</scope>
    <source>
        <strain evidence="15">cv. Hale</strain>
    </source>
</reference>
<evidence type="ECO:0000256" key="6">
    <source>
        <dbReference type="ARBA" id="ARBA00022801"/>
    </source>
</evidence>
<dbReference type="MEROPS" id="S08.150"/>
<evidence type="ECO:0000256" key="5">
    <source>
        <dbReference type="ARBA" id="ARBA00022729"/>
    </source>
</evidence>
<keyword evidence="3" id="KW-0964">Secreted</keyword>
<proteinExistence type="inferred from homology"/>
<dbReference type="GO" id="GO:0006508">
    <property type="term" value="P:proteolysis"/>
    <property type="evidence" value="ECO:0007669"/>
    <property type="project" value="UniProtKB-KW"/>
</dbReference>
<dbReference type="CDD" id="cd04852">
    <property type="entry name" value="Peptidases_S8_3"/>
    <property type="match status" value="1"/>
</dbReference>
<dbReference type="InterPro" id="IPR015500">
    <property type="entry name" value="Peptidase_S8_subtilisin-rel"/>
</dbReference>
<dbReference type="InterPro" id="IPR034197">
    <property type="entry name" value="Peptidases_S8_3"/>
</dbReference>
<dbReference type="InterPro" id="IPR023828">
    <property type="entry name" value="Peptidase_S8_Ser-AS"/>
</dbReference>
<dbReference type="PROSITE" id="PS00138">
    <property type="entry name" value="SUBTILASE_SER"/>
    <property type="match status" value="1"/>
</dbReference>
<dbReference type="PANTHER" id="PTHR10795">
    <property type="entry name" value="PROPROTEIN CONVERTASE SUBTILISIN/KEXIN"/>
    <property type="match status" value="1"/>
</dbReference>
<dbReference type="OrthoDB" id="206201at2759"/>
<dbReference type="GO" id="GO:0005576">
    <property type="term" value="C:extracellular region"/>
    <property type="evidence" value="ECO:0000318"/>
    <property type="project" value="GO_Central"/>
</dbReference>
<dbReference type="AlphaFoldDB" id="B9R7A3"/>
<evidence type="ECO:0000256" key="1">
    <source>
        <dbReference type="ARBA" id="ARBA00004613"/>
    </source>
</evidence>
<feature type="active site" description="Charge relay system" evidence="9 10">
    <location>
        <position position="157"/>
    </location>
</feature>
<dbReference type="FunFam" id="3.30.70.80:FF:000003">
    <property type="entry name" value="Subtilisin-like protease SBT1.9"/>
    <property type="match status" value="1"/>
</dbReference>
<dbReference type="Proteomes" id="UP000008311">
    <property type="component" value="Unassembled WGS sequence"/>
</dbReference>
<dbReference type="InterPro" id="IPR000209">
    <property type="entry name" value="Peptidase_S8/S53_dom"/>
</dbReference>
<evidence type="ECO:0000256" key="7">
    <source>
        <dbReference type="ARBA" id="ARBA00022825"/>
    </source>
</evidence>
<evidence type="ECO:0000313" key="14">
    <source>
        <dbReference type="EMBL" id="EEF52383.1"/>
    </source>
</evidence>
<keyword evidence="8" id="KW-0325">Glycoprotein</keyword>
<dbReference type="SUPFAM" id="SSF52743">
    <property type="entry name" value="Subtilisin-like"/>
    <property type="match status" value="1"/>
</dbReference>
<dbReference type="GO" id="GO:0004252">
    <property type="term" value="F:serine-type endopeptidase activity"/>
    <property type="evidence" value="ECO:0000318"/>
    <property type="project" value="GO_Central"/>
</dbReference>
<dbReference type="Gene3D" id="2.60.40.2310">
    <property type="match status" value="1"/>
</dbReference>
<evidence type="ECO:0000259" key="12">
    <source>
        <dbReference type="Pfam" id="PF05922"/>
    </source>
</evidence>
<dbReference type="PROSITE" id="PS51892">
    <property type="entry name" value="SUBTILASE"/>
    <property type="match status" value="1"/>
</dbReference>
<dbReference type="eggNOG" id="ENOG502QT5U">
    <property type="taxonomic scope" value="Eukaryota"/>
</dbReference>
<gene>
    <name evidence="14" type="ORF">RCOM_1589830</name>
</gene>
<sequence>MAKQYSIPFYERLFFATSTFLLFVPTLLAEKDNYIVRMDSSAMPKAFSAHHSWHLATLSSVFEVSKSRSSVSTATTAAAKPSKLLYSYTHVIDGFSAHLSPAEHEILKNSTGYISSIKDLPVKPDTTRSPSYLGLTSNSEAWKLSNYGESIIIGVIDSGVWPESESFSDNGMPRIPKRWKGKCESGVQFNSSLCNNKLIGARFYNKGLIAKWNTTISMNSTRDTEGHGTHTSSTAAGNFVRNVSYFGYAPGTASGVAPRAHIAMYKALWQEGSYTSDIIAAIDQAIIDGVDILSISLGLDDLALYEDPVALATFAAVEKNIFVSASAGNRGPFRGALHNGMPWVTTIAAGTVDREFEAVLKLGNGVSVTGLSLYPGNYTTSRQVPMVFKGKCLDNEDLLNVGGYIVVCEEEYGNLHDLEDQYDNVRDTKNVTGGIFITKSIDLENYIQSRFPAIFMNLKDGIKIKDYINSTTKPQASMEFKKTTVGVKSAPSLTSYSSRGPSLACPSVLKPDIMAPGSLILAAWPENIIVDRIDDQEIFNNFNLQSGTSMACPHVAGIAALLKKAHPDWSPAAIRSAMMTTADTMTQAKEPIRDIDYGRQPATPLDMGSGQINPNKALDPGLIYDANLTSYINFLCALNLTQKQIQTITKSPNNDCSSPSSDLNYPSFLAYFNADSSEANLTAVQEYHRTVTNVGDPVSTYTANLTPINGIKASVVPNKLVFKAKYEKLSYKLSIQGPNPVPEDVVFGYLSWVDSKGKYVVKSPITVTSLKYFDVDD</sequence>
<keyword evidence="15" id="KW-1185">Reference proteome</keyword>